<evidence type="ECO:0000256" key="1">
    <source>
        <dbReference type="ARBA" id="ARBA00008259"/>
    </source>
</evidence>
<dbReference type="Gene3D" id="2.130.10.10">
    <property type="entry name" value="YVTN repeat-like/Quinoprotein amine dehydrogenase"/>
    <property type="match status" value="1"/>
</dbReference>
<dbReference type="Proteomes" id="UP000256970">
    <property type="component" value="Unassembled WGS sequence"/>
</dbReference>
<dbReference type="STRING" id="3088.A0A383VD34"/>
<dbReference type="InterPro" id="IPR036322">
    <property type="entry name" value="WD40_repeat_dom_sf"/>
</dbReference>
<dbReference type="SMART" id="SM00320">
    <property type="entry name" value="WD40"/>
    <property type="match status" value="6"/>
</dbReference>
<dbReference type="PRINTS" id="PR00600">
    <property type="entry name" value="PP2APR55"/>
</dbReference>
<dbReference type="SUPFAM" id="SSF50978">
    <property type="entry name" value="WD40 repeat-like"/>
    <property type="match status" value="1"/>
</dbReference>
<feature type="compositionally biased region" description="Polar residues" evidence="5">
    <location>
        <begin position="1087"/>
        <end position="1099"/>
    </location>
</feature>
<feature type="region of interest" description="Disordered" evidence="5">
    <location>
        <begin position="1087"/>
        <end position="1108"/>
    </location>
</feature>
<keyword evidence="2" id="KW-0853">WD repeat</keyword>
<dbReference type="PANTHER" id="PTHR11871">
    <property type="entry name" value="PROTEIN PHOSPHATASE PP2A REGULATORY SUBUNIT B"/>
    <property type="match status" value="1"/>
</dbReference>
<organism evidence="6 7">
    <name type="scientific">Tetradesmus obliquus</name>
    <name type="common">Green alga</name>
    <name type="synonym">Acutodesmus obliquus</name>
    <dbReference type="NCBI Taxonomy" id="3088"/>
    <lineage>
        <taxon>Eukaryota</taxon>
        <taxon>Viridiplantae</taxon>
        <taxon>Chlorophyta</taxon>
        <taxon>core chlorophytes</taxon>
        <taxon>Chlorophyceae</taxon>
        <taxon>CS clade</taxon>
        <taxon>Sphaeropleales</taxon>
        <taxon>Scenedesmaceae</taxon>
        <taxon>Tetradesmus</taxon>
    </lineage>
</organism>
<dbReference type="InterPro" id="IPR000009">
    <property type="entry name" value="PP2A_PR55"/>
</dbReference>
<dbReference type="GO" id="GO:0000159">
    <property type="term" value="C:protein phosphatase type 2A complex"/>
    <property type="evidence" value="ECO:0007669"/>
    <property type="project" value="InterPro"/>
</dbReference>
<accession>A0A383VD34</accession>
<dbReference type="InterPro" id="IPR001680">
    <property type="entry name" value="WD40_rpt"/>
</dbReference>
<proteinExistence type="inferred from homology"/>
<protein>
    <recommendedName>
        <fullName evidence="8">Serine/threonine-protein phosphatase 2A 55 kDa regulatory subunit B</fullName>
    </recommendedName>
</protein>
<comment type="function">
    <text evidence="4">The B regulatory subunit may modulate substrate selectivity and catalytic activity, and may also direct the localization of the catalytic enzyme to a particular subcellular compartment.</text>
</comment>
<evidence type="ECO:0000256" key="3">
    <source>
        <dbReference type="ARBA" id="ARBA00022737"/>
    </source>
</evidence>
<dbReference type="Pfam" id="PF00400">
    <property type="entry name" value="WD40"/>
    <property type="match status" value="1"/>
</dbReference>
<dbReference type="GO" id="GO:0019888">
    <property type="term" value="F:protein phosphatase regulator activity"/>
    <property type="evidence" value="ECO:0007669"/>
    <property type="project" value="InterPro"/>
</dbReference>
<evidence type="ECO:0000256" key="5">
    <source>
        <dbReference type="SAM" id="MobiDB-lite"/>
    </source>
</evidence>
<dbReference type="EMBL" id="FNXT01000268">
    <property type="protein sequence ID" value="SZX62840.1"/>
    <property type="molecule type" value="Genomic_DNA"/>
</dbReference>
<sequence>MRKHTAGRLPEAGEPVTLLECYHCCTNSSSLLCPCKGGSSKLHCNAFEKRLRKARRAAHQAQQQLELQATPPALLAAALQDVGLSNVSAVPLLLNPLAVQQPAQWPAAGLDVNPAVGAGTWLGLGTGEQQEQQLQLQHQGLVAAAAAAVPDQATASATAAFECSTGGWSAGMQHAVAGPAVGPPVQQQWTAVGAVAVGLAELQQQEVSKAAAAAAAAGATLWQPEQQQTGELLAQGSSVAAQQQQQQQHGLLLQGPTMMNMMEWQQQELQLQSPDASTSTELFSFSGSCDSQDLFGGGLLSQVSAAVNFTATFPDVPGPDILAAAENSSLDFLDLDRELDREDVAVTRGCIRTVAALSAGQGLVSAGTTASSSSSSSSVVAPMQLYTWAFQYAAAAAAGRFDEAACVSVTADAGTPAVPSTHCSSSSSSSRVVAAAADGGMVAVCCTQQQQQGVGVYLTPGSPDAPVLHAVSTHIIPVTAAAAADCSTSSIVLQLQCSNVDLQQHTLLVKQGRQLHSLPLLSAAAAAAGCYSVELPWHLLSQPGVLLLSLATQQYYVSGSQAVLLLPCSKQVASDLNSMIAGPVGLPLLSWLHTLLLQPQHKLLRLLAGVMADDASVTWDSNSAGASAGAMYSGKARAGCQQQQQHQAKCSAELPPADPMEVEEHAPVAAAAAAADPASQKSTAAAGAFDALRVASLRAMAAYNVLVVCISQRKLAAVTWLLQQLQQDSAAAAAAERAPAAISSSSSSKGVVWPSVQQVLVAQQRVAWAGLLTGQQVPLLLLAHMTGDAAVVQLLEQWSAAHGLPCDGSSSWRGLSIQRLQQLNSSSSSSSSAQASVQQQQQHQTAHCGLAPACDHALLSLKEAVQHLQQQQQQYETIRAADADAAAGSSSSTSLWLDLAEDVPSMLRADSLQELEAALGPEGDLFAAVAAGNLAGLQRLLAASHNALKQQQQQQQQQQHSQQQQQQLDVALELAALLGQSRLAMAKLLLLHGADPCARRGAALGWAARRRRCAGEAAMEALLLEHAAACSPSQAAATTAGAAAPDSSSSSVLAVSAWCLGLHQELSGLHGPGCQARLSGPQLSGQPGTAAACSQPNGNSSTSTAAAAGPGAAASTTAAAAAGPSGPVVLAAGSAASGPSGLAQYLAGCPLQQRSVGCLLAALRSDCGQRCCGLFLDDTELPAYAASCGAGVQQQGTGDSQQQQQLPAGLDLLARQAPCLPPAGNRGLAPKPQQPPGEWQFLQCFGERQEGEEVHEADVISAVEFNADGSYLATGDKGGRVVLFEKVASQARFAVGPEQRAPVPWGPGFEFRYLTEFQSHEPEFDYLKSVEIEEGLNQVKWVSSSSSGAKHILSTNDKTIKLWKVYGKKTHIVTGWNVERPGGMAAAPALLGGLGGAQPYSIGRLRIPTVVPHEVRMVSRAKRIFSNAHTYHINSIGASSDQATFLSADDLRINLWSLEVPNRCFNMVDIKPANMEQLSEVITCADFHPGHCSLFAYSSSKGCIRLGDLRSAALCDRSAKTYQEVEPEAERDWFSEIIASTSSLRFSACGRYMLARDFMSLKLWDLAMEARPIASLPVHEEVRPRLSELYENDCIFDKFGCCMNGPATCFASGTYSNSLKVFDCSSMMQQQQQQEYVLPWPSKPSGTALEASRDPMRRRLQPLRAASPGAANEQQQQQLEGQVDCSSKLLHMAWHPEAHVIACAAANSLYMFCA</sequence>
<reference evidence="6 7" key="1">
    <citation type="submission" date="2016-10" db="EMBL/GenBank/DDBJ databases">
        <authorList>
            <person name="Cai Z."/>
        </authorList>
    </citation>
    <scope>NUCLEOTIDE SEQUENCE [LARGE SCALE GENOMIC DNA]</scope>
</reference>
<evidence type="ECO:0000313" key="6">
    <source>
        <dbReference type="EMBL" id="SZX62840.1"/>
    </source>
</evidence>
<evidence type="ECO:0000313" key="7">
    <source>
        <dbReference type="Proteomes" id="UP000256970"/>
    </source>
</evidence>
<keyword evidence="3" id="KW-0677">Repeat</keyword>
<evidence type="ECO:0000256" key="4">
    <source>
        <dbReference type="ARBA" id="ARBA00034298"/>
    </source>
</evidence>
<keyword evidence="7" id="KW-1185">Reference proteome</keyword>
<gene>
    <name evidence="6" type="ORF">BQ4739_LOCUS3419</name>
</gene>
<evidence type="ECO:0008006" key="8">
    <source>
        <dbReference type="Google" id="ProtNLM"/>
    </source>
</evidence>
<name>A0A383VD34_TETOB</name>
<dbReference type="InterPro" id="IPR015943">
    <property type="entry name" value="WD40/YVTN_repeat-like_dom_sf"/>
</dbReference>
<evidence type="ECO:0000256" key="2">
    <source>
        <dbReference type="ARBA" id="ARBA00022574"/>
    </source>
</evidence>
<comment type="similarity">
    <text evidence="1">Belongs to the phosphatase 2A regulatory subunit B family.</text>
</comment>